<evidence type="ECO:0000313" key="2">
    <source>
        <dbReference type="Proteomes" id="UP000075880"/>
    </source>
</evidence>
<accession>A0AAG5DK49</accession>
<protein>
    <submittedName>
        <fullName evidence="1">Uncharacterized protein</fullName>
    </submittedName>
</protein>
<proteinExistence type="predicted"/>
<name>A0AAG5DK49_ANOAO</name>
<organism evidence="1 2">
    <name type="scientific">Anopheles atroparvus</name>
    <name type="common">European mosquito</name>
    <dbReference type="NCBI Taxonomy" id="41427"/>
    <lineage>
        <taxon>Eukaryota</taxon>
        <taxon>Metazoa</taxon>
        <taxon>Ecdysozoa</taxon>
        <taxon>Arthropoda</taxon>
        <taxon>Hexapoda</taxon>
        <taxon>Insecta</taxon>
        <taxon>Pterygota</taxon>
        <taxon>Neoptera</taxon>
        <taxon>Endopterygota</taxon>
        <taxon>Diptera</taxon>
        <taxon>Nematocera</taxon>
        <taxon>Culicoidea</taxon>
        <taxon>Culicidae</taxon>
        <taxon>Anophelinae</taxon>
        <taxon>Anopheles</taxon>
    </lineage>
</organism>
<evidence type="ECO:0000313" key="1">
    <source>
        <dbReference type="EnsemblMetazoa" id="ENSAATROPP011380"/>
    </source>
</evidence>
<dbReference type="EnsemblMetazoa" id="ENSAATROPT012537">
    <property type="protein sequence ID" value="ENSAATROPP011380"/>
    <property type="gene ID" value="ENSAATROPG010200"/>
</dbReference>
<sequence>MRSADECFPIRARTPDKYCQSRSGTPSSFGKSPVIHQNDIESQAILLRNCSAHKTPSTVVLCHLPELNRHRILSLAPPCRTGMNGPFAERHGIPANIVRS</sequence>
<dbReference type="Proteomes" id="UP000075880">
    <property type="component" value="Unassembled WGS sequence"/>
</dbReference>
<dbReference type="AlphaFoldDB" id="A0AAG5DK49"/>
<reference evidence="1" key="1">
    <citation type="submission" date="2024-04" db="UniProtKB">
        <authorList>
            <consortium name="EnsemblMetazoa"/>
        </authorList>
    </citation>
    <scope>IDENTIFICATION</scope>
    <source>
        <strain evidence="1">EBRO</strain>
    </source>
</reference>
<keyword evidence="2" id="KW-1185">Reference proteome</keyword>